<name>A0A0A9AJB6_ARUDO</name>
<evidence type="ECO:0000256" key="1">
    <source>
        <dbReference type="SAM" id="MobiDB-lite"/>
    </source>
</evidence>
<sequence>MVAHDVNGGGVPVVGVARERAPWHRMAAARLMAASARPVAQRGGGATRHGGGQRWRPWRWRSNG</sequence>
<reference evidence="2" key="1">
    <citation type="submission" date="2014-09" db="EMBL/GenBank/DDBJ databases">
        <authorList>
            <person name="Magalhaes I.L.F."/>
            <person name="Oliveira U."/>
            <person name="Santos F.R."/>
            <person name="Vidigal T.H.D.A."/>
            <person name="Brescovit A.D."/>
            <person name="Santos A.J."/>
        </authorList>
    </citation>
    <scope>NUCLEOTIDE SEQUENCE</scope>
    <source>
        <tissue evidence="2">Shoot tissue taken approximately 20 cm above the soil surface</tissue>
    </source>
</reference>
<feature type="region of interest" description="Disordered" evidence="1">
    <location>
        <begin position="36"/>
        <end position="64"/>
    </location>
</feature>
<reference evidence="2" key="2">
    <citation type="journal article" date="2015" name="Data Brief">
        <title>Shoot transcriptome of the giant reed, Arundo donax.</title>
        <authorList>
            <person name="Barrero R.A."/>
            <person name="Guerrero F.D."/>
            <person name="Moolhuijzen P."/>
            <person name="Goolsby J.A."/>
            <person name="Tidwell J."/>
            <person name="Bellgard S.E."/>
            <person name="Bellgard M.I."/>
        </authorList>
    </citation>
    <scope>NUCLEOTIDE SEQUENCE</scope>
    <source>
        <tissue evidence="2">Shoot tissue taken approximately 20 cm above the soil surface</tissue>
    </source>
</reference>
<organism evidence="2">
    <name type="scientific">Arundo donax</name>
    <name type="common">Giant reed</name>
    <name type="synonym">Donax arundinaceus</name>
    <dbReference type="NCBI Taxonomy" id="35708"/>
    <lineage>
        <taxon>Eukaryota</taxon>
        <taxon>Viridiplantae</taxon>
        <taxon>Streptophyta</taxon>
        <taxon>Embryophyta</taxon>
        <taxon>Tracheophyta</taxon>
        <taxon>Spermatophyta</taxon>
        <taxon>Magnoliopsida</taxon>
        <taxon>Liliopsida</taxon>
        <taxon>Poales</taxon>
        <taxon>Poaceae</taxon>
        <taxon>PACMAD clade</taxon>
        <taxon>Arundinoideae</taxon>
        <taxon>Arundineae</taxon>
        <taxon>Arundo</taxon>
    </lineage>
</organism>
<accession>A0A0A9AJB6</accession>
<dbReference type="AlphaFoldDB" id="A0A0A9AJB6"/>
<protein>
    <submittedName>
        <fullName evidence="2">Uncharacterized protein</fullName>
    </submittedName>
</protein>
<dbReference type="EMBL" id="GBRH01250743">
    <property type="protein sequence ID" value="JAD47152.1"/>
    <property type="molecule type" value="Transcribed_RNA"/>
</dbReference>
<evidence type="ECO:0000313" key="2">
    <source>
        <dbReference type="EMBL" id="JAD47152.1"/>
    </source>
</evidence>
<feature type="compositionally biased region" description="Gly residues" evidence="1">
    <location>
        <begin position="42"/>
        <end position="53"/>
    </location>
</feature>
<proteinExistence type="predicted"/>